<dbReference type="Proteomes" id="UP001321542">
    <property type="component" value="Chromosome"/>
</dbReference>
<keyword evidence="3" id="KW-0057">Aromatic amino acid biosynthesis</keyword>
<comment type="similarity">
    <text evidence="1 3">Belongs to the class-II DAHP synthase family.</text>
</comment>
<keyword evidence="3" id="KW-0028">Amino-acid biosynthesis</keyword>
<evidence type="ECO:0000313" key="6">
    <source>
        <dbReference type="Proteomes" id="UP001321542"/>
    </source>
</evidence>
<reference evidence="5 6" key="2">
    <citation type="journal article" date="2023" name="ChemBioChem">
        <title>Acyltransferase Domain Exchange between Two Independent Type I Polyketide Synthases in the Same Producer Strain of Macrolide Antibiotics.</title>
        <authorList>
            <person name="Kudo F."/>
            <person name="Kishikawa K."/>
            <person name="Tsuboi K."/>
            <person name="Kido T."/>
            <person name="Usui T."/>
            <person name="Hashimoto J."/>
            <person name="Shin-Ya K."/>
            <person name="Miyanaga A."/>
            <person name="Eguchi T."/>
        </authorList>
    </citation>
    <scope>NUCLEOTIDE SEQUENCE [LARGE SCALE GENOMIC DNA]</scope>
    <source>
        <strain evidence="5 6">A-8890</strain>
    </source>
</reference>
<evidence type="ECO:0000313" key="5">
    <source>
        <dbReference type="EMBL" id="BBC32385.1"/>
    </source>
</evidence>
<evidence type="ECO:0000256" key="1">
    <source>
        <dbReference type="ARBA" id="ARBA00008911"/>
    </source>
</evidence>
<evidence type="ECO:0000256" key="4">
    <source>
        <dbReference type="SAM" id="MobiDB-lite"/>
    </source>
</evidence>
<keyword evidence="2 3" id="KW-0808">Transferase</keyword>
<organism evidence="5 6">
    <name type="scientific">Streptomyces graminofaciens</name>
    <dbReference type="NCBI Taxonomy" id="68212"/>
    <lineage>
        <taxon>Bacteria</taxon>
        <taxon>Bacillati</taxon>
        <taxon>Actinomycetota</taxon>
        <taxon>Actinomycetes</taxon>
        <taxon>Kitasatosporales</taxon>
        <taxon>Streptomycetaceae</taxon>
        <taxon>Streptomyces</taxon>
    </lineage>
</organism>
<dbReference type="PANTHER" id="PTHR21337">
    <property type="entry name" value="PHOSPHO-2-DEHYDRO-3-DEOXYHEPTONATE ALDOLASE 1, 2"/>
    <property type="match status" value="1"/>
</dbReference>
<evidence type="ECO:0000256" key="2">
    <source>
        <dbReference type="ARBA" id="ARBA00022679"/>
    </source>
</evidence>
<dbReference type="PANTHER" id="PTHR21337:SF0">
    <property type="entry name" value="PHOSPHO-2-DEHYDRO-3-DEOXYHEPTONATE ALDOLASE"/>
    <property type="match status" value="1"/>
</dbReference>
<dbReference type="Pfam" id="PF01474">
    <property type="entry name" value="DAHP_synth_2"/>
    <property type="match status" value="1"/>
</dbReference>
<gene>
    <name evidence="5" type="ORF">SGFS_036790</name>
</gene>
<sequence length="451" mass="48411">MTEPLTDLPAAHAETSRRSLPARQQPRWPDPVARDAAVAALSASLPLVVPRECDRLTGRLAAVARGEAFLVQGGDCAESLEAVDAASIGRSASLLQQLATVFGYAMSLPTVTVARMAGQYAKPRSAPTEVRGGVELPVYRGDAVNGHAFTAADRTPDPHRMLRVYHASAATLNLVRAYVGGEHSDPSYALERVLRFANASPERAHHAVLAKEIERAGGFTGADGWYTPGELFMSHEGLLLDYESALTRVDPATGRAYATSGHLLWIGERTRQLDGAHVEYFAKISNPIAVKVGPTATEDELLRLIDRLSPEGEPGRLTLVVRMGADRIRAALPALVERVTAEGRAVAWISDPMHGNTITAPTGHKTRRLDDVRAELTAFFEIVRAQGAHPGGVHLELTGDDVTECVGTDTGFDDLPTRYRSVCDPRLNPAQSLDLAFHLTEVLTTAGSTSS</sequence>
<dbReference type="InterPro" id="IPR002480">
    <property type="entry name" value="DAHP_synth_2"/>
</dbReference>
<dbReference type="Gene3D" id="3.20.20.70">
    <property type="entry name" value="Aldolase class I"/>
    <property type="match status" value="1"/>
</dbReference>
<dbReference type="SUPFAM" id="SSF51569">
    <property type="entry name" value="Aldolase"/>
    <property type="match status" value="1"/>
</dbReference>
<comment type="pathway">
    <text evidence="3">Metabolic intermediate biosynthesis; chorismate biosynthesis; chorismate from D-erythrose 4-phosphate and phosphoenolpyruvate: step 1/7.</text>
</comment>
<proteinExistence type="inferred from homology"/>
<reference evidence="5 6" key="1">
    <citation type="journal article" date="2010" name="ChemBioChem">
        <title>Cloning and characterization of the biosynthetic gene cluster of 16-membered macrolide antibiotic FD-891: involvement of a dual functional cytochrome P450 monooxygenase catalyzing epoxidation and hydroxylation.</title>
        <authorList>
            <person name="Kudo F."/>
            <person name="Motegi A."/>
            <person name="Mizoue K."/>
            <person name="Eguchi T."/>
        </authorList>
    </citation>
    <scope>NUCLEOTIDE SEQUENCE [LARGE SCALE GENOMIC DNA]</scope>
    <source>
        <strain evidence="5 6">A-8890</strain>
    </source>
</reference>
<dbReference type="InterPro" id="IPR013785">
    <property type="entry name" value="Aldolase_TIM"/>
</dbReference>
<dbReference type="EMBL" id="AP018448">
    <property type="protein sequence ID" value="BBC32385.1"/>
    <property type="molecule type" value="Genomic_DNA"/>
</dbReference>
<feature type="region of interest" description="Disordered" evidence="4">
    <location>
        <begin position="1"/>
        <end position="29"/>
    </location>
</feature>
<keyword evidence="6" id="KW-1185">Reference proteome</keyword>
<name>A0ABN5VGX1_9ACTN</name>
<protein>
    <recommendedName>
        <fullName evidence="3">Phospho-2-dehydro-3-deoxyheptonate aldolase</fullName>
        <ecNumber evidence="3">2.5.1.54</ecNumber>
    </recommendedName>
</protein>
<comment type="catalytic activity">
    <reaction evidence="3">
        <text>D-erythrose 4-phosphate + phosphoenolpyruvate + H2O = 7-phospho-2-dehydro-3-deoxy-D-arabino-heptonate + phosphate</text>
        <dbReference type="Rhea" id="RHEA:14717"/>
        <dbReference type="ChEBI" id="CHEBI:15377"/>
        <dbReference type="ChEBI" id="CHEBI:16897"/>
        <dbReference type="ChEBI" id="CHEBI:43474"/>
        <dbReference type="ChEBI" id="CHEBI:58394"/>
        <dbReference type="ChEBI" id="CHEBI:58702"/>
        <dbReference type="EC" id="2.5.1.54"/>
    </reaction>
</comment>
<accession>A0ABN5VGX1</accession>
<evidence type="ECO:0000256" key="3">
    <source>
        <dbReference type="RuleBase" id="RU363071"/>
    </source>
</evidence>
<dbReference type="RefSeq" id="WP_286251497.1">
    <property type="nucleotide sequence ID" value="NZ_AP018448.1"/>
</dbReference>
<dbReference type="EC" id="2.5.1.54" evidence="3"/>